<gene>
    <name evidence="3" type="ORF">AAA083_04240</name>
</gene>
<dbReference type="GO" id="GO:0016787">
    <property type="term" value="F:hydrolase activity"/>
    <property type="evidence" value="ECO:0007669"/>
    <property type="project" value="UniProtKB-KW"/>
</dbReference>
<dbReference type="NCBIfam" id="TIGR00051">
    <property type="entry name" value="YbgC/FadM family acyl-CoA thioesterase"/>
    <property type="match status" value="1"/>
</dbReference>
<dbReference type="SUPFAM" id="SSF54637">
    <property type="entry name" value="Thioesterase/thiol ester dehydrase-isomerase"/>
    <property type="match status" value="1"/>
</dbReference>
<proteinExistence type="inferred from homology"/>
<organism evidence="3 4">
    <name type="scientific">Raoultibacter massiliensis</name>
    <dbReference type="NCBI Taxonomy" id="1852371"/>
    <lineage>
        <taxon>Bacteria</taxon>
        <taxon>Bacillati</taxon>
        <taxon>Actinomycetota</taxon>
        <taxon>Coriobacteriia</taxon>
        <taxon>Eggerthellales</taxon>
        <taxon>Eggerthellaceae</taxon>
        <taxon>Raoultibacter</taxon>
    </lineage>
</organism>
<comment type="caution">
    <text evidence="3">The sequence shown here is derived from an EMBL/GenBank/DDBJ whole genome shotgun (WGS) entry which is preliminary data.</text>
</comment>
<dbReference type="PIRSF" id="PIRSF003230">
    <property type="entry name" value="YbgC"/>
    <property type="match status" value="1"/>
</dbReference>
<dbReference type="PANTHER" id="PTHR31793">
    <property type="entry name" value="4-HYDROXYBENZOYL-COA THIOESTERASE FAMILY MEMBER"/>
    <property type="match status" value="1"/>
</dbReference>
<dbReference type="InterPro" id="IPR006684">
    <property type="entry name" value="YbgC/YbaW"/>
</dbReference>
<keyword evidence="4" id="KW-1185">Reference proteome</keyword>
<dbReference type="EMBL" id="JBBNOP010000003">
    <property type="protein sequence ID" value="MEQ3362185.1"/>
    <property type="molecule type" value="Genomic_DNA"/>
</dbReference>
<dbReference type="Gene3D" id="3.10.129.10">
    <property type="entry name" value="Hotdog Thioesterase"/>
    <property type="match status" value="1"/>
</dbReference>
<evidence type="ECO:0000256" key="2">
    <source>
        <dbReference type="ARBA" id="ARBA00022801"/>
    </source>
</evidence>
<name>A0ABV1JAS7_9ACTN</name>
<evidence type="ECO:0000256" key="1">
    <source>
        <dbReference type="ARBA" id="ARBA00005953"/>
    </source>
</evidence>
<evidence type="ECO:0000313" key="4">
    <source>
        <dbReference type="Proteomes" id="UP001487305"/>
    </source>
</evidence>
<dbReference type="RefSeq" id="WP_102374701.1">
    <property type="nucleotide sequence ID" value="NZ_DBFADM010000053.1"/>
</dbReference>
<evidence type="ECO:0000313" key="3">
    <source>
        <dbReference type="EMBL" id="MEQ3362185.1"/>
    </source>
</evidence>
<dbReference type="InterPro" id="IPR029069">
    <property type="entry name" value="HotDog_dom_sf"/>
</dbReference>
<dbReference type="CDD" id="cd00586">
    <property type="entry name" value="4HBT"/>
    <property type="match status" value="1"/>
</dbReference>
<dbReference type="Pfam" id="PF13279">
    <property type="entry name" value="4HBT_2"/>
    <property type="match status" value="1"/>
</dbReference>
<dbReference type="PANTHER" id="PTHR31793:SF27">
    <property type="entry name" value="NOVEL THIOESTERASE SUPERFAMILY DOMAIN AND SAPOSIN A-TYPE DOMAIN CONTAINING PROTEIN (0610012H03RIK)"/>
    <property type="match status" value="1"/>
</dbReference>
<accession>A0ABV1JAS7</accession>
<protein>
    <submittedName>
        <fullName evidence="3">Thioesterase family protein</fullName>
        <ecNumber evidence="3">3.1.2.-</ecNumber>
    </submittedName>
</protein>
<dbReference type="EC" id="3.1.2.-" evidence="3"/>
<comment type="similarity">
    <text evidence="1">Belongs to the 4-hydroxybenzoyl-CoA thioesterase family.</text>
</comment>
<dbReference type="Proteomes" id="UP001487305">
    <property type="component" value="Unassembled WGS sequence"/>
</dbReference>
<sequence>MQATTTIHVRYGETDMMGIVYHANYLLYFEDARTDFLETIGYPYARLEEAGYLSPVVNVDVSYGAPLTYGDTAIVKTRVIESRPTKTVYAYEVYKQGQEIGIDKPCCTATSTHCVVDAKTFRPKSIKKVAPELYERYREVMEPVVRDEAQVTS</sequence>
<keyword evidence="2 3" id="KW-0378">Hydrolase</keyword>
<reference evidence="3 4" key="1">
    <citation type="submission" date="2024-04" db="EMBL/GenBank/DDBJ databases">
        <title>Human intestinal bacterial collection.</title>
        <authorList>
            <person name="Pauvert C."/>
            <person name="Hitch T.C.A."/>
            <person name="Clavel T."/>
        </authorList>
    </citation>
    <scope>NUCLEOTIDE SEQUENCE [LARGE SCALE GENOMIC DNA]</scope>
    <source>
        <strain evidence="3 4">CLA-KB-H42</strain>
    </source>
</reference>
<dbReference type="InterPro" id="IPR050563">
    <property type="entry name" value="4-hydroxybenzoyl-CoA_TE"/>
</dbReference>